<feature type="domain" description="DUF4143" evidence="1">
    <location>
        <begin position="38"/>
        <end position="194"/>
    </location>
</feature>
<evidence type="ECO:0000313" key="2">
    <source>
        <dbReference type="EMBL" id="SFV88825.1"/>
    </source>
</evidence>
<dbReference type="AlphaFoldDB" id="A0A1W1E4E2"/>
<name>A0A1W1E4E2_9ZZZZ</name>
<gene>
    <name evidence="2" type="ORF">MNB_SUP05-SYMBIONT-5-639</name>
</gene>
<proteinExistence type="predicted"/>
<sequence>MNQQLKMILIGGYPEAIKIKDNRLRQYWFFSYISTYIERDVRDIGDIRDVMKFIKMFNLLAPRSAAIFNIKNFSMRAGIAEKTVANYLSVLKLIFQIQTLQPYFSNISKRFVKMPKSYFSDTGVLAHLLGIQTKSEFEQSEYKGMLVETFVFMELTKHIAYSGLNANLYHFRTTDQKEIDFIIAYKNKIIALEVIPFIKTNDTKSTNYCPF</sequence>
<dbReference type="PANTHER" id="PTHR43566:SF2">
    <property type="entry name" value="DUF4143 DOMAIN-CONTAINING PROTEIN"/>
    <property type="match status" value="1"/>
</dbReference>
<dbReference type="PANTHER" id="PTHR43566">
    <property type="entry name" value="CONSERVED PROTEIN"/>
    <property type="match status" value="1"/>
</dbReference>
<protein>
    <submittedName>
        <fullName evidence="2">ATPase</fullName>
    </submittedName>
</protein>
<organism evidence="2">
    <name type="scientific">hydrothermal vent metagenome</name>
    <dbReference type="NCBI Taxonomy" id="652676"/>
    <lineage>
        <taxon>unclassified sequences</taxon>
        <taxon>metagenomes</taxon>
        <taxon>ecological metagenomes</taxon>
    </lineage>
</organism>
<accession>A0A1W1E4E2</accession>
<reference evidence="2" key="1">
    <citation type="submission" date="2016-10" db="EMBL/GenBank/DDBJ databases">
        <authorList>
            <person name="de Groot N.N."/>
        </authorList>
    </citation>
    <scope>NUCLEOTIDE SEQUENCE</scope>
</reference>
<dbReference type="InterPro" id="IPR025420">
    <property type="entry name" value="DUF4143"/>
</dbReference>
<dbReference type="EMBL" id="FPHZ01000182">
    <property type="protein sequence ID" value="SFV88825.1"/>
    <property type="molecule type" value="Genomic_DNA"/>
</dbReference>
<evidence type="ECO:0000259" key="1">
    <source>
        <dbReference type="Pfam" id="PF13635"/>
    </source>
</evidence>
<dbReference type="Pfam" id="PF13635">
    <property type="entry name" value="DUF4143"/>
    <property type="match status" value="1"/>
</dbReference>